<dbReference type="InterPro" id="IPR019283">
    <property type="entry name" value="DUF2330"/>
</dbReference>
<evidence type="ECO:0000313" key="4">
    <source>
        <dbReference type="Proteomes" id="UP000199155"/>
    </source>
</evidence>
<evidence type="ECO:0008006" key="5">
    <source>
        <dbReference type="Google" id="ProtNLM"/>
    </source>
</evidence>
<sequence>MRFGFGGRPAPVLADRGPAVPLPRQSVRARRVSAVLLALLVLLLGSLIRPAYACGCGAMVPGEGSSISVDRELSAVRWDGRRQEIAMSLSVRGDAREAAWIMPVPSRADVRLGDRALFDELAELTAPIHKKRFYFWPREGDFPFSAEESDGGGAGAPERTPPVGVTGRDRLGPFDVARLTAADPDALADWLRKEGFRLPDRLSRELRPYVDQGWQYVAVRLAPDGDGDATLGGLLEPLRISFASDRLVYPMRLSRLAAQPQKLDLYVLAAHRMEPRSAIGGYLPDVTYANRLKGTAAPAVRSFAGAEATYLTAIEQQFPHPAEISGDHELRRAASDAPYQHVVYHDELLLWAGVPAWMVTVGGAVLLPLLALFVWRRVVRARRPVTPPPPVWTPPPLN</sequence>
<evidence type="ECO:0000256" key="1">
    <source>
        <dbReference type="SAM" id="MobiDB-lite"/>
    </source>
</evidence>
<organism evidence="3 4">
    <name type="scientific">Streptomyces indicus</name>
    <dbReference type="NCBI Taxonomy" id="417292"/>
    <lineage>
        <taxon>Bacteria</taxon>
        <taxon>Bacillati</taxon>
        <taxon>Actinomycetota</taxon>
        <taxon>Actinomycetes</taxon>
        <taxon>Kitasatosporales</taxon>
        <taxon>Streptomycetaceae</taxon>
        <taxon>Streptomyces</taxon>
    </lineage>
</organism>
<feature type="region of interest" description="Disordered" evidence="1">
    <location>
        <begin position="146"/>
        <end position="166"/>
    </location>
</feature>
<dbReference type="OrthoDB" id="275368at2"/>
<proteinExistence type="predicted"/>
<dbReference type="Proteomes" id="UP000199155">
    <property type="component" value="Unassembled WGS sequence"/>
</dbReference>
<keyword evidence="2" id="KW-0472">Membrane</keyword>
<evidence type="ECO:0000256" key="2">
    <source>
        <dbReference type="SAM" id="Phobius"/>
    </source>
</evidence>
<dbReference type="Pfam" id="PF10092">
    <property type="entry name" value="DUF2330"/>
    <property type="match status" value="1"/>
</dbReference>
<evidence type="ECO:0000313" key="3">
    <source>
        <dbReference type="EMBL" id="SDK01424.1"/>
    </source>
</evidence>
<keyword evidence="2" id="KW-1133">Transmembrane helix</keyword>
<keyword evidence="4" id="KW-1185">Reference proteome</keyword>
<dbReference type="EMBL" id="FNFF01000004">
    <property type="protein sequence ID" value="SDK01424.1"/>
    <property type="molecule type" value="Genomic_DNA"/>
</dbReference>
<dbReference type="AlphaFoldDB" id="A0A1G8YG89"/>
<accession>A0A1G8YG89</accession>
<protein>
    <recommendedName>
        <fullName evidence="5">DUF2330 domain-containing protein</fullName>
    </recommendedName>
</protein>
<gene>
    <name evidence="3" type="ORF">SAMN05421806_10430</name>
</gene>
<name>A0A1G8YG89_9ACTN</name>
<reference evidence="3 4" key="1">
    <citation type="submission" date="2016-10" db="EMBL/GenBank/DDBJ databases">
        <authorList>
            <person name="de Groot N.N."/>
        </authorList>
    </citation>
    <scope>NUCLEOTIDE SEQUENCE [LARGE SCALE GENOMIC DNA]</scope>
    <source>
        <strain evidence="3 4">CGMCC 4.5727</strain>
    </source>
</reference>
<keyword evidence="2" id="KW-0812">Transmembrane</keyword>
<feature type="transmembrane region" description="Helical" evidence="2">
    <location>
        <begin position="348"/>
        <end position="375"/>
    </location>
</feature>
<dbReference type="STRING" id="417292.SAMN05421806_10430"/>